<keyword evidence="2" id="KW-1185">Reference proteome</keyword>
<name>A0A915LPQ5_MELJA</name>
<dbReference type="Proteomes" id="UP000887561">
    <property type="component" value="Unplaced"/>
</dbReference>
<proteinExistence type="predicted"/>
<feature type="region of interest" description="Disordered" evidence="1">
    <location>
        <begin position="114"/>
        <end position="138"/>
    </location>
</feature>
<accession>A0A915LPQ5</accession>
<evidence type="ECO:0000256" key="1">
    <source>
        <dbReference type="SAM" id="MobiDB-lite"/>
    </source>
</evidence>
<sequence>MTAECRQATNNCGLFTSDRLAEIWGNTSTDVENKKTKNFITNDFDSLSSSFDEKEGKQSWRNIWDWVQNNGDNINNKIEGTTTILVSDQQGKNENSFTLAAYKSPEKFVAENIVDQQQQRSNSNTSFEGGSSSNNSFTSSLSANDNNFYLQKQTNDFEGYNNYWENNSSFDQSLATPKSTTLPPQPLSAFRPFHQQQKQKPLWSEQLEDKKEFGFQQKQQQQQCFDNQNLKGFGSWPLMNNFEQQKLQFQNGDEIKRPIPTRFRPIIGQRPYTEENNNLQPISFNSCDENELRLYHKHLELQQHIYEHVYSHMIGIINSTNGGVQQVSFL</sequence>
<dbReference type="WBParaSite" id="scaffold1395_cov313.g3048">
    <property type="protein sequence ID" value="scaffold1395_cov313.g3048"/>
    <property type="gene ID" value="scaffold1395_cov313.g3048"/>
</dbReference>
<evidence type="ECO:0000313" key="2">
    <source>
        <dbReference type="Proteomes" id="UP000887561"/>
    </source>
</evidence>
<evidence type="ECO:0000313" key="3">
    <source>
        <dbReference type="WBParaSite" id="scaffold1395_cov313.g3048"/>
    </source>
</evidence>
<organism evidence="2 3">
    <name type="scientific">Meloidogyne javanica</name>
    <name type="common">Root-knot nematode worm</name>
    <dbReference type="NCBI Taxonomy" id="6303"/>
    <lineage>
        <taxon>Eukaryota</taxon>
        <taxon>Metazoa</taxon>
        <taxon>Ecdysozoa</taxon>
        <taxon>Nematoda</taxon>
        <taxon>Chromadorea</taxon>
        <taxon>Rhabditida</taxon>
        <taxon>Tylenchina</taxon>
        <taxon>Tylenchomorpha</taxon>
        <taxon>Tylenchoidea</taxon>
        <taxon>Meloidogynidae</taxon>
        <taxon>Meloidogyninae</taxon>
        <taxon>Meloidogyne</taxon>
        <taxon>Meloidogyne incognita group</taxon>
    </lineage>
</organism>
<feature type="compositionally biased region" description="Low complexity" evidence="1">
    <location>
        <begin position="121"/>
        <end position="138"/>
    </location>
</feature>
<protein>
    <submittedName>
        <fullName evidence="3">Uncharacterized protein</fullName>
    </submittedName>
</protein>
<dbReference type="AlphaFoldDB" id="A0A915LPQ5"/>
<reference evidence="3" key="1">
    <citation type="submission" date="2022-11" db="UniProtKB">
        <authorList>
            <consortium name="WormBaseParasite"/>
        </authorList>
    </citation>
    <scope>IDENTIFICATION</scope>
</reference>